<sequence>MNTQTQSRPVFAEQLQGKVGELMDRVTSEAPGAERSRLLRWLLLAVTVFVLWRIGRGAKKLFWSLFGIGMALWWSGGAVWFFRHVN</sequence>
<evidence type="ECO:0000256" key="1">
    <source>
        <dbReference type="SAM" id="Phobius"/>
    </source>
</evidence>
<accession>A0ABS7TBT8</accession>
<keyword evidence="1" id="KW-0472">Membrane</keyword>
<name>A0ABS7TBT8_9GAMM</name>
<evidence type="ECO:0000313" key="2">
    <source>
        <dbReference type="EMBL" id="MBZ4185265.1"/>
    </source>
</evidence>
<organism evidence="2 3">
    <name type="scientific">Thermomonas beijingensis</name>
    <dbReference type="NCBI Taxonomy" id="2872701"/>
    <lineage>
        <taxon>Bacteria</taxon>
        <taxon>Pseudomonadati</taxon>
        <taxon>Pseudomonadota</taxon>
        <taxon>Gammaproteobacteria</taxon>
        <taxon>Lysobacterales</taxon>
        <taxon>Lysobacteraceae</taxon>
        <taxon>Thermomonas</taxon>
    </lineage>
</organism>
<keyword evidence="1" id="KW-1133">Transmembrane helix</keyword>
<proteinExistence type="predicted"/>
<dbReference type="RefSeq" id="WP_223626566.1">
    <property type="nucleotide sequence ID" value="NZ_JAIQDJ010000001.1"/>
</dbReference>
<comment type="caution">
    <text evidence="2">The sequence shown here is derived from an EMBL/GenBank/DDBJ whole genome shotgun (WGS) entry which is preliminary data.</text>
</comment>
<protein>
    <submittedName>
        <fullName evidence="2">Uncharacterized protein</fullName>
    </submittedName>
</protein>
<keyword evidence="1" id="KW-0812">Transmembrane</keyword>
<dbReference type="Proteomes" id="UP001430290">
    <property type="component" value="Unassembled WGS sequence"/>
</dbReference>
<dbReference type="EMBL" id="JAIQDJ010000001">
    <property type="protein sequence ID" value="MBZ4185265.1"/>
    <property type="molecule type" value="Genomic_DNA"/>
</dbReference>
<feature type="transmembrane region" description="Helical" evidence="1">
    <location>
        <begin position="61"/>
        <end position="82"/>
    </location>
</feature>
<reference evidence="2" key="1">
    <citation type="submission" date="2021-09" db="EMBL/GenBank/DDBJ databases">
        <authorList>
            <person name="Wu T."/>
            <person name="Guo S.Z."/>
        </authorList>
    </citation>
    <scope>NUCLEOTIDE SEQUENCE</scope>
    <source>
        <strain evidence="2">RSS-23</strain>
    </source>
</reference>
<evidence type="ECO:0000313" key="3">
    <source>
        <dbReference type="Proteomes" id="UP001430290"/>
    </source>
</evidence>
<keyword evidence="3" id="KW-1185">Reference proteome</keyword>
<gene>
    <name evidence="2" type="ORF">K7B09_02860</name>
</gene>